<dbReference type="RefSeq" id="WP_289961138.1">
    <property type="nucleotide sequence ID" value="NZ_JAUEOZ010000001.1"/>
</dbReference>
<dbReference type="EMBL" id="JAUEOZ010000001">
    <property type="protein sequence ID" value="MDN2480995.1"/>
    <property type="molecule type" value="Genomic_DNA"/>
</dbReference>
<sequence>MRRRRSQAAKSRLVVFQVIFRNLSGKVLLNGRLKVEHKENGIGPQYRVVVKN</sequence>
<accession>A0ABT7XZ25</accession>
<dbReference type="Proteomes" id="UP001169719">
    <property type="component" value="Unassembled WGS sequence"/>
</dbReference>
<comment type="caution">
    <text evidence="1">The sequence shown here is derived from an EMBL/GenBank/DDBJ whole genome shotgun (WGS) entry which is preliminary data.</text>
</comment>
<organism evidence="1 2">
    <name type="scientific">Vibrio agarivorans</name>
    <dbReference type="NCBI Taxonomy" id="153622"/>
    <lineage>
        <taxon>Bacteria</taxon>
        <taxon>Pseudomonadati</taxon>
        <taxon>Pseudomonadota</taxon>
        <taxon>Gammaproteobacteria</taxon>
        <taxon>Vibrionales</taxon>
        <taxon>Vibrionaceae</taxon>
        <taxon>Vibrio</taxon>
    </lineage>
</organism>
<protein>
    <submittedName>
        <fullName evidence="1">Uncharacterized protein</fullName>
    </submittedName>
</protein>
<evidence type="ECO:0000313" key="2">
    <source>
        <dbReference type="Proteomes" id="UP001169719"/>
    </source>
</evidence>
<reference evidence="1" key="1">
    <citation type="submission" date="2024-05" db="EMBL/GenBank/DDBJ databases">
        <title>Genome Sequences of Four Agar- Degrading Marine Bacteria.</title>
        <authorList>
            <person name="Phillips E.K."/>
            <person name="Shaffer J.C."/>
            <person name="Henson M.W."/>
            <person name="Temperton B."/>
            <person name="Thrash C.J."/>
            <person name="Martin M.O."/>
        </authorList>
    </citation>
    <scope>NUCLEOTIDE SEQUENCE</scope>
    <source>
        <strain evidence="1">EKP203</strain>
    </source>
</reference>
<evidence type="ECO:0000313" key="1">
    <source>
        <dbReference type="EMBL" id="MDN2480995.1"/>
    </source>
</evidence>
<gene>
    <name evidence="1" type="ORF">QWJ08_06270</name>
</gene>
<keyword evidence="2" id="KW-1185">Reference proteome</keyword>
<proteinExistence type="predicted"/>
<name>A0ABT7XZ25_9VIBR</name>